<keyword evidence="3" id="KW-1185">Reference proteome</keyword>
<evidence type="ECO:0000313" key="2">
    <source>
        <dbReference type="EMBL" id="KAL1631097.1"/>
    </source>
</evidence>
<dbReference type="EMBL" id="JAJVDC020000042">
    <property type="protein sequence ID" value="KAL1631097.1"/>
    <property type="molecule type" value="Genomic_DNA"/>
</dbReference>
<feature type="region of interest" description="Disordered" evidence="1">
    <location>
        <begin position="79"/>
        <end position="100"/>
    </location>
</feature>
<comment type="caution">
    <text evidence="2">The sequence shown here is derived from an EMBL/GenBank/DDBJ whole genome shotgun (WGS) entry which is preliminary data.</text>
</comment>
<dbReference type="Proteomes" id="UP001521116">
    <property type="component" value="Unassembled WGS sequence"/>
</dbReference>
<organism evidence="2 3">
    <name type="scientific">Neofusicoccum ribis</name>
    <dbReference type="NCBI Taxonomy" id="45134"/>
    <lineage>
        <taxon>Eukaryota</taxon>
        <taxon>Fungi</taxon>
        <taxon>Dikarya</taxon>
        <taxon>Ascomycota</taxon>
        <taxon>Pezizomycotina</taxon>
        <taxon>Dothideomycetes</taxon>
        <taxon>Dothideomycetes incertae sedis</taxon>
        <taxon>Botryosphaeriales</taxon>
        <taxon>Botryosphaeriaceae</taxon>
        <taxon>Neofusicoccum</taxon>
    </lineage>
</organism>
<sequence length="266" mass="29588">MPSKEFMETQTGTVKERGKKVFMTNFVQRSRDKIRRTINERVMVRQNRIINPAEDPDRKRSNTQRRMQAEMDAELFGNMSAATANRPATTTLPATTQTRPVPILPSQTTLISAASAAATIRASAHANPAARPQHRRGNEKASVSPAVPNTSSDSDSSPPPSPAAAEVAALRRKYAHVNRGFWPAAARELVEAVEAEEERAERCRSRAGRTRKAAKERGEMEKKATENGGEKRKRVVEDEEEESEDDEPVIVPKRKLRRVGRLVGRS</sequence>
<feature type="region of interest" description="Disordered" evidence="1">
    <location>
        <begin position="196"/>
        <end position="266"/>
    </location>
</feature>
<protein>
    <submittedName>
        <fullName evidence="2">Uncharacterized protein</fullName>
    </submittedName>
</protein>
<feature type="compositionally biased region" description="Acidic residues" evidence="1">
    <location>
        <begin position="237"/>
        <end position="248"/>
    </location>
</feature>
<feature type="compositionally biased region" description="Basic and acidic residues" evidence="1">
    <location>
        <begin position="213"/>
        <end position="230"/>
    </location>
</feature>
<feature type="region of interest" description="Disordered" evidence="1">
    <location>
        <begin position="122"/>
        <end position="165"/>
    </location>
</feature>
<evidence type="ECO:0000313" key="3">
    <source>
        <dbReference type="Proteomes" id="UP001521116"/>
    </source>
</evidence>
<gene>
    <name evidence="2" type="ORF">SLS56_004624</name>
</gene>
<name>A0ABR3SWS6_9PEZI</name>
<reference evidence="2 3" key="1">
    <citation type="submission" date="2024-02" db="EMBL/GenBank/DDBJ databases">
        <title>De novo assembly and annotation of 12 fungi associated with fruit tree decline syndrome in Ontario, Canada.</title>
        <authorList>
            <person name="Sulman M."/>
            <person name="Ellouze W."/>
            <person name="Ilyukhin E."/>
        </authorList>
    </citation>
    <scope>NUCLEOTIDE SEQUENCE [LARGE SCALE GENOMIC DNA]</scope>
    <source>
        <strain evidence="2 3">M1-105</strain>
    </source>
</reference>
<accession>A0ABR3SWS6</accession>
<feature type="compositionally biased region" description="Low complexity" evidence="1">
    <location>
        <begin position="81"/>
        <end position="100"/>
    </location>
</feature>
<proteinExistence type="predicted"/>
<evidence type="ECO:0000256" key="1">
    <source>
        <dbReference type="SAM" id="MobiDB-lite"/>
    </source>
</evidence>